<comment type="caution">
    <text evidence="2">The sequence shown here is derived from an EMBL/GenBank/DDBJ whole genome shotgun (WGS) entry which is preliminary data.</text>
</comment>
<feature type="transmembrane region" description="Helical" evidence="1">
    <location>
        <begin position="213"/>
        <end position="234"/>
    </location>
</feature>
<keyword evidence="3" id="KW-1185">Reference proteome</keyword>
<feature type="transmembrane region" description="Helical" evidence="1">
    <location>
        <begin position="419"/>
        <end position="440"/>
    </location>
</feature>
<organism evidence="2 3">
    <name type="scientific">Plantactinospora mayteni</name>
    <dbReference type="NCBI Taxonomy" id="566021"/>
    <lineage>
        <taxon>Bacteria</taxon>
        <taxon>Bacillati</taxon>
        <taxon>Actinomycetota</taxon>
        <taxon>Actinomycetes</taxon>
        <taxon>Micromonosporales</taxon>
        <taxon>Micromonosporaceae</taxon>
        <taxon>Plantactinospora</taxon>
    </lineage>
</organism>
<name>A0ABQ4F1W8_9ACTN</name>
<evidence type="ECO:0000313" key="3">
    <source>
        <dbReference type="Proteomes" id="UP000621500"/>
    </source>
</evidence>
<feature type="transmembrane region" description="Helical" evidence="1">
    <location>
        <begin position="240"/>
        <end position="258"/>
    </location>
</feature>
<keyword evidence="1" id="KW-1133">Transmembrane helix</keyword>
<feature type="transmembrane region" description="Helical" evidence="1">
    <location>
        <begin position="395"/>
        <end position="413"/>
    </location>
</feature>
<proteinExistence type="predicted"/>
<feature type="transmembrane region" description="Helical" evidence="1">
    <location>
        <begin position="38"/>
        <end position="63"/>
    </location>
</feature>
<dbReference type="EMBL" id="BONX01000061">
    <property type="protein sequence ID" value="GIH00904.1"/>
    <property type="molecule type" value="Genomic_DNA"/>
</dbReference>
<keyword evidence="1" id="KW-0812">Transmembrane</keyword>
<reference evidence="2 3" key="1">
    <citation type="submission" date="2021-01" db="EMBL/GenBank/DDBJ databases">
        <title>Whole genome shotgun sequence of Plantactinospora mayteni NBRC 109088.</title>
        <authorList>
            <person name="Komaki H."/>
            <person name="Tamura T."/>
        </authorList>
    </citation>
    <scope>NUCLEOTIDE SEQUENCE [LARGE SCALE GENOMIC DNA]</scope>
    <source>
        <strain evidence="2 3">NBRC 109088</strain>
    </source>
</reference>
<dbReference type="Proteomes" id="UP000621500">
    <property type="component" value="Unassembled WGS sequence"/>
</dbReference>
<evidence type="ECO:0000313" key="2">
    <source>
        <dbReference type="EMBL" id="GIH00904.1"/>
    </source>
</evidence>
<keyword evidence="1" id="KW-0472">Membrane</keyword>
<gene>
    <name evidence="2" type="ORF">Pma05_74760</name>
</gene>
<accession>A0ABQ4F1W8</accession>
<sequence length="457" mass="50011">MNLRRPVSSRVFAVVFAALLVGLVGYLVSLQFTVGASVSGRLCIGATSLIALLMVVSFLRYALQRFQVDADRDGWTVRIGRYRGDLRWAEISAVVIENREIEGRDHRRTVPALYLVPDPGVSLDTPRDLQATVDGRPAVRLFDLADPKIEEKQFIGDLARLAGDRLEVRVHRLNLMLPSEDARQRLNGGKALPAFPPGAQGVRTQRRLNRRRFLLFVGWYLFAVVPALLLTGFAARLHELLGAAVAVMGLLTVVAAYAQFVTMFSHATDLVDTEVAIAGTELVQVIGDRTHRDDMHGGKAVVLPPGTRRGYGKAWLLGFPHAVVLLGDPRTGRLRDHADLRALSAVLRESPHEADWAAARDIDSLALRSQVGDPTEPGGAENTRLWISLTKAGRILAWAVVVGSVLLAGGWMLESTHYLGGAVTFICVPLATVWALYALYRILALLGAAWQAVRKNH</sequence>
<protein>
    <recommendedName>
        <fullName evidence="4">PH domain-containing protein</fullName>
    </recommendedName>
</protein>
<feature type="transmembrane region" description="Helical" evidence="1">
    <location>
        <begin position="12"/>
        <end position="32"/>
    </location>
</feature>
<evidence type="ECO:0008006" key="4">
    <source>
        <dbReference type="Google" id="ProtNLM"/>
    </source>
</evidence>
<evidence type="ECO:0000256" key="1">
    <source>
        <dbReference type="SAM" id="Phobius"/>
    </source>
</evidence>